<dbReference type="Pfam" id="PF13847">
    <property type="entry name" value="Methyltransf_31"/>
    <property type="match status" value="1"/>
</dbReference>
<evidence type="ECO:0000313" key="2">
    <source>
        <dbReference type="EMBL" id="PZQ14804.1"/>
    </source>
</evidence>
<dbReference type="Gene3D" id="3.40.50.150">
    <property type="entry name" value="Vaccinia Virus protein VP39"/>
    <property type="match status" value="1"/>
</dbReference>
<dbReference type="SUPFAM" id="SSF53335">
    <property type="entry name" value="S-adenosyl-L-methionine-dependent methyltransferases"/>
    <property type="match status" value="1"/>
</dbReference>
<evidence type="ECO:0000313" key="3">
    <source>
        <dbReference type="Proteomes" id="UP000249046"/>
    </source>
</evidence>
<dbReference type="InterPro" id="IPR025714">
    <property type="entry name" value="Methyltranfer_dom"/>
</dbReference>
<feature type="domain" description="Methyltransferase" evidence="1">
    <location>
        <begin position="63"/>
        <end position="158"/>
    </location>
</feature>
<comment type="caution">
    <text evidence="2">The sequence shown here is derived from an EMBL/GenBank/DDBJ whole genome shotgun (WGS) entry which is preliminary data.</text>
</comment>
<protein>
    <recommendedName>
        <fullName evidence="1">Methyltransferase domain-containing protein</fullName>
    </recommendedName>
</protein>
<name>A0A2W5KGG2_9GAMM</name>
<proteinExistence type="predicted"/>
<dbReference type="EMBL" id="QFPO01000007">
    <property type="protein sequence ID" value="PZQ14804.1"/>
    <property type="molecule type" value="Genomic_DNA"/>
</dbReference>
<reference evidence="2 3" key="1">
    <citation type="submission" date="2017-08" db="EMBL/GenBank/DDBJ databases">
        <title>Infants hospitalized years apart are colonized by the same room-sourced microbial strains.</title>
        <authorList>
            <person name="Brooks B."/>
            <person name="Olm M.R."/>
            <person name="Firek B.A."/>
            <person name="Baker R."/>
            <person name="Thomas B.C."/>
            <person name="Morowitz M.J."/>
            <person name="Banfield J.F."/>
        </authorList>
    </citation>
    <scope>NUCLEOTIDE SEQUENCE [LARGE SCALE GENOMIC DNA]</scope>
    <source>
        <strain evidence="2">S2_005_003_R2_42</strain>
    </source>
</reference>
<gene>
    <name evidence="2" type="ORF">DI564_09900</name>
</gene>
<evidence type="ECO:0000259" key="1">
    <source>
        <dbReference type="Pfam" id="PF13847"/>
    </source>
</evidence>
<dbReference type="AlphaFoldDB" id="A0A2W5KGG2"/>
<dbReference type="CDD" id="cd02440">
    <property type="entry name" value="AdoMet_MTases"/>
    <property type="match status" value="1"/>
</dbReference>
<dbReference type="Proteomes" id="UP000249046">
    <property type="component" value="Unassembled WGS sequence"/>
</dbReference>
<sequence>MSLPDSAAREAQALAKTWFYPFRLPSGRVTPTYGQGELDAVHHTRSQMLEDLLAREFPGDRGGSSAVDLACHQGWFSAQLAQGGFGRVVGIDARPEHVADASLIRDALDLSQIELRLSDVHALNAAELGVHDLVLCFGLIYHLENPVGALRVARALTRRLCVIETQVVPGLTGWVDYGSYRFVRPLKGSFGIIDETGETHGPEASTTGICLVPSVEALCWILERIGFSRVEVLPVPADGYEQLVHRKRVMVAAWV</sequence>
<organism evidence="2 3">
    <name type="scientific">Rhodanobacter denitrificans</name>
    <dbReference type="NCBI Taxonomy" id="666685"/>
    <lineage>
        <taxon>Bacteria</taxon>
        <taxon>Pseudomonadati</taxon>
        <taxon>Pseudomonadota</taxon>
        <taxon>Gammaproteobacteria</taxon>
        <taxon>Lysobacterales</taxon>
        <taxon>Rhodanobacteraceae</taxon>
        <taxon>Rhodanobacter</taxon>
    </lineage>
</organism>
<accession>A0A2W5KGG2</accession>
<dbReference type="InterPro" id="IPR029063">
    <property type="entry name" value="SAM-dependent_MTases_sf"/>
</dbReference>